<organism evidence="5 7">
    <name type="scientific">Aphanomyces astaci</name>
    <name type="common">Crayfish plague agent</name>
    <dbReference type="NCBI Taxonomy" id="112090"/>
    <lineage>
        <taxon>Eukaryota</taxon>
        <taxon>Sar</taxon>
        <taxon>Stramenopiles</taxon>
        <taxon>Oomycota</taxon>
        <taxon>Saprolegniomycetes</taxon>
        <taxon>Saprolegniales</taxon>
        <taxon>Verrucalvaceae</taxon>
        <taxon>Aphanomyces</taxon>
    </lineage>
</organism>
<gene>
    <name evidence="6" type="ORF">DYB26_014485</name>
    <name evidence="5" type="ORF">DYB34_013441</name>
</gene>
<comment type="subcellular location">
    <subcellularLocation>
        <location evidence="1">Cell membrane</location>
        <topology evidence="1">Multi-pass membrane protein</topology>
    </subcellularLocation>
</comment>
<proteinExistence type="predicted"/>
<feature type="non-terminal residue" evidence="5">
    <location>
        <position position="1"/>
    </location>
</feature>
<keyword evidence="3" id="KW-1003">Cell membrane</keyword>
<feature type="transmembrane region" description="Helical" evidence="4">
    <location>
        <begin position="12"/>
        <end position="33"/>
    </location>
</feature>
<keyword evidence="2" id="KW-0813">Transport</keyword>
<name>A0A3R7DGB4_APHAT</name>
<evidence type="ECO:0000313" key="6">
    <source>
        <dbReference type="EMBL" id="RHY99026.1"/>
    </source>
</evidence>
<evidence type="ECO:0000313" key="8">
    <source>
        <dbReference type="Proteomes" id="UP000286510"/>
    </source>
</evidence>
<dbReference type="GO" id="GO:0022857">
    <property type="term" value="F:transmembrane transporter activity"/>
    <property type="evidence" value="ECO:0007669"/>
    <property type="project" value="InterPro"/>
</dbReference>
<sequence>RDTSSGTPRRSIFLSFAIIVFMCLFDFDTILGVDNFCSALSSVVEICAAVRLRYTHPEIDRPYKVGLSDARLTVAMVVPFVVGVYIVGNELLINTTTMVLCSVTVVAGVVLQRCCLDGVGGSTNCFLSV</sequence>
<dbReference type="Gene3D" id="1.20.1740.10">
    <property type="entry name" value="Amino acid/polyamine transporter I"/>
    <property type="match status" value="1"/>
</dbReference>
<dbReference type="VEuPathDB" id="FungiDB:H257_00036"/>
<evidence type="ECO:0000256" key="4">
    <source>
        <dbReference type="SAM" id="Phobius"/>
    </source>
</evidence>
<evidence type="ECO:0000256" key="1">
    <source>
        <dbReference type="ARBA" id="ARBA00004651"/>
    </source>
</evidence>
<evidence type="ECO:0008006" key="9">
    <source>
        <dbReference type="Google" id="ProtNLM"/>
    </source>
</evidence>
<protein>
    <recommendedName>
        <fullName evidence="9">Amino acid transporter transmembrane domain-containing protein</fullName>
    </recommendedName>
</protein>
<dbReference type="EMBL" id="QUTF01019695">
    <property type="protein sequence ID" value="RHY99026.1"/>
    <property type="molecule type" value="Genomic_DNA"/>
</dbReference>
<dbReference type="InterPro" id="IPR044566">
    <property type="entry name" value="RMV1-like"/>
</dbReference>
<dbReference type="EMBL" id="QUTB01006049">
    <property type="protein sequence ID" value="RHY51903.1"/>
    <property type="molecule type" value="Genomic_DNA"/>
</dbReference>
<keyword evidence="4" id="KW-0812">Transmembrane</keyword>
<keyword evidence="4" id="KW-1133">Transmembrane helix</keyword>
<evidence type="ECO:0000313" key="5">
    <source>
        <dbReference type="EMBL" id="RHY51903.1"/>
    </source>
</evidence>
<comment type="caution">
    <text evidence="5">The sequence shown here is derived from an EMBL/GenBank/DDBJ whole genome shotgun (WGS) entry which is preliminary data.</text>
</comment>
<dbReference type="Proteomes" id="UP000283543">
    <property type="component" value="Unassembled WGS sequence"/>
</dbReference>
<dbReference type="AlphaFoldDB" id="A0A3R7DGB4"/>
<dbReference type="GO" id="GO:0005886">
    <property type="term" value="C:plasma membrane"/>
    <property type="evidence" value="ECO:0007669"/>
    <property type="project" value="UniProtKB-SubCell"/>
</dbReference>
<reference evidence="7 8" key="1">
    <citation type="submission" date="2018-08" db="EMBL/GenBank/DDBJ databases">
        <title>Aphanomyces genome sequencing and annotation.</title>
        <authorList>
            <person name="Minardi D."/>
            <person name="Oidtmann B."/>
            <person name="Van Der Giezen M."/>
            <person name="Studholme D.J."/>
        </authorList>
    </citation>
    <scope>NUCLEOTIDE SEQUENCE [LARGE SCALE GENOMIC DNA]</scope>
    <source>
        <strain evidence="6 8">FDL457</strain>
        <strain evidence="5 7">Si</strain>
    </source>
</reference>
<keyword evidence="4" id="KW-0472">Membrane</keyword>
<dbReference type="PANTHER" id="PTHR45826">
    <property type="entry name" value="POLYAMINE TRANSPORTER PUT1"/>
    <property type="match status" value="1"/>
</dbReference>
<dbReference type="PANTHER" id="PTHR45826:SF2">
    <property type="entry name" value="AMINO ACID TRANSPORTER"/>
    <property type="match status" value="1"/>
</dbReference>
<dbReference type="Proteomes" id="UP000286510">
    <property type="component" value="Unassembled WGS sequence"/>
</dbReference>
<accession>A0A3R7DGB4</accession>
<feature type="transmembrane region" description="Helical" evidence="4">
    <location>
        <begin position="70"/>
        <end position="88"/>
    </location>
</feature>
<evidence type="ECO:0000256" key="2">
    <source>
        <dbReference type="ARBA" id="ARBA00022448"/>
    </source>
</evidence>
<evidence type="ECO:0000256" key="3">
    <source>
        <dbReference type="ARBA" id="ARBA00022475"/>
    </source>
</evidence>
<evidence type="ECO:0000313" key="7">
    <source>
        <dbReference type="Proteomes" id="UP000283543"/>
    </source>
</evidence>